<evidence type="ECO:0000259" key="4">
    <source>
        <dbReference type="PROSITE" id="PS51658"/>
    </source>
</evidence>
<dbReference type="SUPFAM" id="SSF50156">
    <property type="entry name" value="PDZ domain-like"/>
    <property type="match status" value="1"/>
</dbReference>
<dbReference type="PROSITE" id="PS50106">
    <property type="entry name" value="PDZ"/>
    <property type="match status" value="1"/>
</dbReference>
<accession>A0ABW2EV39</accession>
<evidence type="ECO:0000313" key="6">
    <source>
        <dbReference type="Proteomes" id="UP001596411"/>
    </source>
</evidence>
<dbReference type="Gene3D" id="3.10.690.10">
    <property type="entry name" value="Bifunctional nuclease domain"/>
    <property type="match status" value="1"/>
</dbReference>
<dbReference type="EMBL" id="JBHSZP010000013">
    <property type="protein sequence ID" value="MFC7089055.1"/>
    <property type="molecule type" value="Genomic_DNA"/>
</dbReference>
<sequence>MSRLGHWFCAALFLLLSSLPTQARELAVAPEAMVEVEVATVGLAGPGVPVVLLREPGARAVIPIFIGSVEADAILRGLYGERPRRPLTHELLGDVLAGLEVRLERVYVDAIVDGVFLGMLELRVGDAKAPLRIDSRASDAIALGLQAGAAIRVSPQVLEAAQAIDYQGIEEQVVSALGITVTPLSDDLRDALRLPDDEGVLITGVSGDAEAAGLAPGALLLSVNGETPITPLRFLELVRDTPPGEEAQLGYWQDGEAHELSLSTAVPEPALPRMPPEAPTPGIRL</sequence>
<feature type="region of interest" description="Disordered" evidence="1">
    <location>
        <begin position="266"/>
        <end position="285"/>
    </location>
</feature>
<proteinExistence type="predicted"/>
<keyword evidence="6" id="KW-1185">Reference proteome</keyword>
<dbReference type="InterPro" id="IPR003729">
    <property type="entry name" value="Bi_nuclease_dom"/>
</dbReference>
<dbReference type="RefSeq" id="WP_346062684.1">
    <property type="nucleotide sequence ID" value="NZ_BAAADR010000012.1"/>
</dbReference>
<dbReference type="Proteomes" id="UP001596411">
    <property type="component" value="Unassembled WGS sequence"/>
</dbReference>
<dbReference type="Pfam" id="PF02577">
    <property type="entry name" value="BFN_dom"/>
    <property type="match status" value="1"/>
</dbReference>
<feature type="signal peptide" evidence="2">
    <location>
        <begin position="1"/>
        <end position="23"/>
    </location>
</feature>
<dbReference type="SUPFAM" id="SSF103256">
    <property type="entry name" value="Hypothetical protein TM0160"/>
    <property type="match status" value="1"/>
</dbReference>
<feature type="domain" description="PDZ" evidence="3">
    <location>
        <begin position="163"/>
        <end position="242"/>
    </location>
</feature>
<feature type="compositionally biased region" description="Pro residues" evidence="1">
    <location>
        <begin position="269"/>
        <end position="279"/>
    </location>
</feature>
<protein>
    <submittedName>
        <fullName evidence="5">Bifunctional nuclease domain-containing protein</fullName>
    </submittedName>
</protein>
<feature type="chain" id="PRO_5047343702" evidence="2">
    <location>
        <begin position="24"/>
        <end position="285"/>
    </location>
</feature>
<organism evidence="5 6">
    <name type="scientific">Halomonas salifodinae</name>
    <dbReference type="NCBI Taxonomy" id="438745"/>
    <lineage>
        <taxon>Bacteria</taxon>
        <taxon>Pseudomonadati</taxon>
        <taxon>Pseudomonadota</taxon>
        <taxon>Gammaproteobacteria</taxon>
        <taxon>Oceanospirillales</taxon>
        <taxon>Halomonadaceae</taxon>
        <taxon>Halomonas</taxon>
    </lineage>
</organism>
<comment type="caution">
    <text evidence="5">The sequence shown here is derived from an EMBL/GenBank/DDBJ whole genome shotgun (WGS) entry which is preliminary data.</text>
</comment>
<evidence type="ECO:0000256" key="1">
    <source>
        <dbReference type="SAM" id="MobiDB-lite"/>
    </source>
</evidence>
<evidence type="ECO:0000313" key="5">
    <source>
        <dbReference type="EMBL" id="MFC7089055.1"/>
    </source>
</evidence>
<feature type="domain" description="BFN" evidence="4">
    <location>
        <begin position="33"/>
        <end position="165"/>
    </location>
</feature>
<evidence type="ECO:0000256" key="2">
    <source>
        <dbReference type="SAM" id="SignalP"/>
    </source>
</evidence>
<dbReference type="InterPro" id="IPR036034">
    <property type="entry name" value="PDZ_sf"/>
</dbReference>
<name>A0ABW2EV39_9GAMM</name>
<dbReference type="InterPro" id="IPR001478">
    <property type="entry name" value="PDZ"/>
</dbReference>
<keyword evidence="2" id="KW-0732">Signal</keyword>
<dbReference type="PROSITE" id="PS51658">
    <property type="entry name" value="BFN"/>
    <property type="match status" value="1"/>
</dbReference>
<dbReference type="Gene3D" id="2.30.42.10">
    <property type="match status" value="1"/>
</dbReference>
<gene>
    <name evidence="5" type="ORF">ACFQH5_05790</name>
</gene>
<dbReference type="InterPro" id="IPR036104">
    <property type="entry name" value="BFN_sf"/>
</dbReference>
<reference evidence="6" key="1">
    <citation type="journal article" date="2019" name="Int. J. Syst. Evol. Microbiol.">
        <title>The Global Catalogue of Microorganisms (GCM) 10K type strain sequencing project: providing services to taxonomists for standard genome sequencing and annotation.</title>
        <authorList>
            <consortium name="The Broad Institute Genomics Platform"/>
            <consortium name="The Broad Institute Genome Sequencing Center for Infectious Disease"/>
            <person name="Wu L."/>
            <person name="Ma J."/>
        </authorList>
    </citation>
    <scope>NUCLEOTIDE SEQUENCE [LARGE SCALE GENOMIC DNA]</scope>
    <source>
        <strain evidence="6">CGMCC 1.13666</strain>
    </source>
</reference>
<evidence type="ECO:0000259" key="3">
    <source>
        <dbReference type="PROSITE" id="PS50106"/>
    </source>
</evidence>